<evidence type="ECO:0000313" key="1">
    <source>
        <dbReference type="EMBL" id="BAT83343.1"/>
    </source>
</evidence>
<evidence type="ECO:0000313" key="2">
    <source>
        <dbReference type="Proteomes" id="UP000291084"/>
    </source>
</evidence>
<feature type="non-terminal residue" evidence="1">
    <location>
        <position position="88"/>
    </location>
</feature>
<accession>A0A0S3RSD7</accession>
<sequence length="88" mass="10239">MLEEIFSNLQKKHVPNIGQINLYLFPLPWEHPSPSSSSTSTGVPIFFLHFHSTHHFLPSSVSPPFIFFLKKMFQISHCEMYFLLCISE</sequence>
<gene>
    <name evidence="1" type="primary">Vigan.04G048000</name>
    <name evidence="1" type="ORF">VIGAN_04048000</name>
</gene>
<protein>
    <submittedName>
        <fullName evidence="1">Uncharacterized protein</fullName>
    </submittedName>
</protein>
<proteinExistence type="predicted"/>
<dbReference type="Proteomes" id="UP000291084">
    <property type="component" value="Chromosome 4"/>
</dbReference>
<dbReference type="EMBL" id="AP015037">
    <property type="protein sequence ID" value="BAT83343.1"/>
    <property type="molecule type" value="Genomic_DNA"/>
</dbReference>
<dbReference type="AlphaFoldDB" id="A0A0S3RSD7"/>
<keyword evidence="2" id="KW-1185">Reference proteome</keyword>
<name>A0A0S3RSD7_PHAAN</name>
<organism evidence="1 2">
    <name type="scientific">Vigna angularis var. angularis</name>
    <dbReference type="NCBI Taxonomy" id="157739"/>
    <lineage>
        <taxon>Eukaryota</taxon>
        <taxon>Viridiplantae</taxon>
        <taxon>Streptophyta</taxon>
        <taxon>Embryophyta</taxon>
        <taxon>Tracheophyta</taxon>
        <taxon>Spermatophyta</taxon>
        <taxon>Magnoliopsida</taxon>
        <taxon>eudicotyledons</taxon>
        <taxon>Gunneridae</taxon>
        <taxon>Pentapetalae</taxon>
        <taxon>rosids</taxon>
        <taxon>fabids</taxon>
        <taxon>Fabales</taxon>
        <taxon>Fabaceae</taxon>
        <taxon>Papilionoideae</taxon>
        <taxon>50 kb inversion clade</taxon>
        <taxon>NPAAA clade</taxon>
        <taxon>indigoferoid/millettioid clade</taxon>
        <taxon>Phaseoleae</taxon>
        <taxon>Vigna</taxon>
    </lineage>
</organism>
<reference evidence="1 2" key="1">
    <citation type="journal article" date="2015" name="Sci. Rep.">
        <title>The power of single molecule real-time sequencing technology in the de novo assembly of a eukaryotic genome.</title>
        <authorList>
            <person name="Sakai H."/>
            <person name="Naito K."/>
            <person name="Ogiso-Tanaka E."/>
            <person name="Takahashi Y."/>
            <person name="Iseki K."/>
            <person name="Muto C."/>
            <person name="Satou K."/>
            <person name="Teruya K."/>
            <person name="Shiroma A."/>
            <person name="Shimoji M."/>
            <person name="Hirano T."/>
            <person name="Itoh T."/>
            <person name="Kaga A."/>
            <person name="Tomooka N."/>
        </authorList>
    </citation>
    <scope>NUCLEOTIDE SEQUENCE [LARGE SCALE GENOMIC DNA]</scope>
    <source>
        <strain evidence="2">cv. Shumari</strain>
    </source>
</reference>